<evidence type="ECO:0000313" key="2">
    <source>
        <dbReference type="EMBL" id="BBX31143.1"/>
    </source>
</evidence>
<dbReference type="RefSeq" id="WP_036437647.1">
    <property type="nucleotide sequence ID" value="NZ_AP022567.1"/>
</dbReference>
<evidence type="ECO:0000313" key="3">
    <source>
        <dbReference type="Proteomes" id="UP000465622"/>
    </source>
</evidence>
<sequence>MSPVTEASRQALAAHTRRRRDAVTARIEKTLKAMRREKAAITVSSVARRAKVTRPSIHRRPELLAMIKAHERLSAVDTDTPPTAAASGESGLVAALRSRLITKEEQIAELRSALRERDRTIATLHGEIDRLNATRRRP</sequence>
<dbReference type="Proteomes" id="UP000465622">
    <property type="component" value="Chromosome"/>
</dbReference>
<dbReference type="Gene3D" id="1.20.5.490">
    <property type="entry name" value="Single helix bin"/>
    <property type="match status" value="1"/>
</dbReference>
<gene>
    <name evidence="2" type="ORF">MMAGJ_04250</name>
</gene>
<organism evidence="2 3">
    <name type="scientific">Mycolicibacterium mageritense</name>
    <name type="common">Mycobacterium mageritense</name>
    <dbReference type="NCBI Taxonomy" id="53462"/>
    <lineage>
        <taxon>Bacteria</taxon>
        <taxon>Bacillati</taxon>
        <taxon>Actinomycetota</taxon>
        <taxon>Actinomycetes</taxon>
        <taxon>Mycobacteriales</taxon>
        <taxon>Mycobacteriaceae</taxon>
        <taxon>Mycolicibacterium</taxon>
    </lineage>
</organism>
<accession>A0ABM7HKX1</accession>
<protein>
    <submittedName>
        <fullName evidence="2">Transposase/integrase</fullName>
    </submittedName>
</protein>
<name>A0ABM7HKX1_MYCME</name>
<dbReference type="EMBL" id="AP022567">
    <property type="protein sequence ID" value="BBX31143.1"/>
    <property type="molecule type" value="Genomic_DNA"/>
</dbReference>
<feature type="region of interest" description="Disordered" evidence="1">
    <location>
        <begin position="1"/>
        <end position="21"/>
    </location>
</feature>
<keyword evidence="3" id="KW-1185">Reference proteome</keyword>
<proteinExistence type="predicted"/>
<evidence type="ECO:0000256" key="1">
    <source>
        <dbReference type="SAM" id="MobiDB-lite"/>
    </source>
</evidence>
<reference evidence="2 3" key="1">
    <citation type="journal article" date="2019" name="Emerg. Microbes Infect.">
        <title>Comprehensive subspecies identification of 175 nontuberculous mycobacteria species based on 7547 genomic profiles.</title>
        <authorList>
            <person name="Matsumoto Y."/>
            <person name="Kinjo T."/>
            <person name="Motooka D."/>
            <person name="Nabeya D."/>
            <person name="Jung N."/>
            <person name="Uechi K."/>
            <person name="Horii T."/>
            <person name="Iida T."/>
            <person name="Fujita J."/>
            <person name="Nakamura S."/>
        </authorList>
    </citation>
    <scope>NUCLEOTIDE SEQUENCE [LARGE SCALE GENOMIC DNA]</scope>
    <source>
        <strain evidence="2 3">JCM 12375</strain>
    </source>
</reference>